<comment type="caution">
    <text evidence="3">The sequence shown here is derived from an EMBL/GenBank/DDBJ whole genome shotgun (WGS) entry which is preliminary data.</text>
</comment>
<proteinExistence type="predicted"/>
<feature type="compositionally biased region" description="Gly residues" evidence="1">
    <location>
        <begin position="85"/>
        <end position="98"/>
    </location>
</feature>
<keyword evidence="4" id="KW-1185">Reference proteome</keyword>
<dbReference type="OrthoDB" id="2683368at2759"/>
<dbReference type="InterPro" id="IPR028095">
    <property type="entry name" value="Mso1_N_dom"/>
</dbReference>
<name>A0A8H3IS93_9LECA</name>
<feature type="region of interest" description="Disordered" evidence="1">
    <location>
        <begin position="52"/>
        <end position="304"/>
    </location>
</feature>
<dbReference type="Pfam" id="PF14475">
    <property type="entry name" value="Mso1_Sec1_bdg"/>
    <property type="match status" value="1"/>
</dbReference>
<gene>
    <name evidence="3" type="ORF">GOMPHAMPRED_003907</name>
</gene>
<evidence type="ECO:0000313" key="4">
    <source>
        <dbReference type="Proteomes" id="UP000664169"/>
    </source>
</evidence>
<evidence type="ECO:0000259" key="2">
    <source>
        <dbReference type="Pfam" id="PF14475"/>
    </source>
</evidence>
<feature type="compositionally biased region" description="Polar residues" evidence="1">
    <location>
        <begin position="71"/>
        <end position="83"/>
    </location>
</feature>
<feature type="compositionally biased region" description="Polar residues" evidence="1">
    <location>
        <begin position="252"/>
        <end position="277"/>
    </location>
</feature>
<feature type="compositionally biased region" description="Polar residues" evidence="1">
    <location>
        <begin position="128"/>
        <end position="138"/>
    </location>
</feature>
<feature type="compositionally biased region" description="Pro residues" evidence="1">
    <location>
        <begin position="53"/>
        <end position="63"/>
    </location>
</feature>
<dbReference type="Proteomes" id="UP000664169">
    <property type="component" value="Unassembled WGS sequence"/>
</dbReference>
<sequence length="304" mass="32055">MTSYLSSLTSHYNSIKRLLPTHLSPDADNSINDPADSHVSRVLRAYYTEKGRPFPPWLGPDPNAPVRAQPNYISQSRPTSSSTGAGVGPFKKGGGLGDLFGESNTNQSPPSQEEPLSLRSRRGAFKAQTPTASSQSGPIPQPTVRPLPSQRQGSYQSRGSDSGGNSFSAPAMKEQTAQERLRARLGGSKGSSPAPTPSPNANFDTRSNGRNDIGYNPYDSRGAYNPYDGGGSNDSFNPYETTGTGGGFNPYETGSKNSYMSSGGNQRPYAGSNSPWTTGDDGADLGSGSGRRGPGLPTNPKGRR</sequence>
<feature type="domain" description="Mso1 N-terminal" evidence="2">
    <location>
        <begin position="23"/>
        <end position="58"/>
    </location>
</feature>
<organism evidence="3 4">
    <name type="scientific">Gomphillus americanus</name>
    <dbReference type="NCBI Taxonomy" id="1940652"/>
    <lineage>
        <taxon>Eukaryota</taxon>
        <taxon>Fungi</taxon>
        <taxon>Dikarya</taxon>
        <taxon>Ascomycota</taxon>
        <taxon>Pezizomycotina</taxon>
        <taxon>Lecanoromycetes</taxon>
        <taxon>OSLEUM clade</taxon>
        <taxon>Ostropomycetidae</taxon>
        <taxon>Ostropales</taxon>
        <taxon>Graphidaceae</taxon>
        <taxon>Gomphilloideae</taxon>
        <taxon>Gomphillus</taxon>
    </lineage>
</organism>
<feature type="compositionally biased region" description="Low complexity" evidence="1">
    <location>
        <begin position="149"/>
        <end position="164"/>
    </location>
</feature>
<evidence type="ECO:0000256" key="1">
    <source>
        <dbReference type="SAM" id="MobiDB-lite"/>
    </source>
</evidence>
<feature type="compositionally biased region" description="Polar residues" evidence="1">
    <location>
        <begin position="102"/>
        <end position="111"/>
    </location>
</feature>
<dbReference type="EMBL" id="CAJPDQ010000023">
    <property type="protein sequence ID" value="CAF9925505.1"/>
    <property type="molecule type" value="Genomic_DNA"/>
</dbReference>
<dbReference type="AlphaFoldDB" id="A0A8H3IS93"/>
<reference evidence="3" key="1">
    <citation type="submission" date="2021-03" db="EMBL/GenBank/DDBJ databases">
        <authorList>
            <person name="Tagirdzhanova G."/>
        </authorList>
    </citation>
    <scope>NUCLEOTIDE SEQUENCE</scope>
</reference>
<protein>
    <recommendedName>
        <fullName evidence="2">Mso1 N-terminal domain-containing protein</fullName>
    </recommendedName>
</protein>
<evidence type="ECO:0000313" key="3">
    <source>
        <dbReference type="EMBL" id="CAF9925505.1"/>
    </source>
</evidence>
<feature type="compositionally biased region" description="Polar residues" evidence="1">
    <location>
        <begin position="233"/>
        <end position="242"/>
    </location>
</feature>
<accession>A0A8H3IS93</accession>